<evidence type="ECO:0000256" key="4">
    <source>
        <dbReference type="ARBA" id="ARBA00022989"/>
    </source>
</evidence>
<feature type="non-terminal residue" evidence="7">
    <location>
        <position position="1"/>
    </location>
</feature>
<sequence>LAPGAAFRQGLLSNLGNPKMAVFFPSLLPQFVARGGAPFGSLVLLGCVFCLLTLAWLTLYAVAIARAGDILRRTGLGRTFQALTGAALVAFGIHLATERR</sequence>
<reference evidence="7 8" key="1">
    <citation type="journal article" date="2019" name="Nat. Microbiol.">
        <title>Mediterranean grassland soil C-N compound turnover is dependent on rainfall and depth, and is mediated by genomically divergent microorganisms.</title>
        <authorList>
            <person name="Diamond S."/>
            <person name="Andeer P.F."/>
            <person name="Li Z."/>
            <person name="Crits-Christoph A."/>
            <person name="Burstein D."/>
            <person name="Anantharaman K."/>
            <person name="Lane K.R."/>
            <person name="Thomas B.C."/>
            <person name="Pan C."/>
            <person name="Northen T.R."/>
            <person name="Banfield J.F."/>
        </authorList>
    </citation>
    <scope>NUCLEOTIDE SEQUENCE [LARGE SCALE GENOMIC DNA]</scope>
    <source>
        <strain evidence="7">WS_3</strain>
    </source>
</reference>
<keyword evidence="4 6" id="KW-1133">Transmembrane helix</keyword>
<dbReference type="GO" id="GO:0005886">
    <property type="term" value="C:plasma membrane"/>
    <property type="evidence" value="ECO:0007669"/>
    <property type="project" value="UniProtKB-SubCell"/>
</dbReference>
<accession>A0A538SMJ2</accession>
<keyword evidence="2" id="KW-1003">Cell membrane</keyword>
<evidence type="ECO:0000256" key="5">
    <source>
        <dbReference type="ARBA" id="ARBA00023136"/>
    </source>
</evidence>
<dbReference type="InterPro" id="IPR001123">
    <property type="entry name" value="LeuE-type"/>
</dbReference>
<evidence type="ECO:0000256" key="2">
    <source>
        <dbReference type="ARBA" id="ARBA00022475"/>
    </source>
</evidence>
<dbReference type="GO" id="GO:0015171">
    <property type="term" value="F:amino acid transmembrane transporter activity"/>
    <property type="evidence" value="ECO:0007669"/>
    <property type="project" value="TreeGrafter"/>
</dbReference>
<dbReference type="EMBL" id="VBOT01000031">
    <property type="protein sequence ID" value="TMQ52575.1"/>
    <property type="molecule type" value="Genomic_DNA"/>
</dbReference>
<evidence type="ECO:0000256" key="3">
    <source>
        <dbReference type="ARBA" id="ARBA00022692"/>
    </source>
</evidence>
<evidence type="ECO:0000256" key="6">
    <source>
        <dbReference type="SAM" id="Phobius"/>
    </source>
</evidence>
<feature type="transmembrane region" description="Helical" evidence="6">
    <location>
        <begin position="39"/>
        <end position="63"/>
    </location>
</feature>
<evidence type="ECO:0000313" key="7">
    <source>
        <dbReference type="EMBL" id="TMQ52575.1"/>
    </source>
</evidence>
<dbReference type="PANTHER" id="PTHR30086">
    <property type="entry name" value="ARGININE EXPORTER PROTEIN ARGO"/>
    <property type="match status" value="1"/>
</dbReference>
<protein>
    <submittedName>
        <fullName evidence="7">LysE family translocator</fullName>
    </submittedName>
</protein>
<dbReference type="AlphaFoldDB" id="A0A538SMJ2"/>
<dbReference type="Pfam" id="PF01810">
    <property type="entry name" value="LysE"/>
    <property type="match status" value="1"/>
</dbReference>
<evidence type="ECO:0000256" key="1">
    <source>
        <dbReference type="ARBA" id="ARBA00004651"/>
    </source>
</evidence>
<evidence type="ECO:0000313" key="8">
    <source>
        <dbReference type="Proteomes" id="UP000320184"/>
    </source>
</evidence>
<keyword evidence="3 6" id="KW-0812">Transmembrane</keyword>
<organism evidence="7 8">
    <name type="scientific">Eiseniibacteriota bacterium</name>
    <dbReference type="NCBI Taxonomy" id="2212470"/>
    <lineage>
        <taxon>Bacteria</taxon>
        <taxon>Candidatus Eiseniibacteriota</taxon>
    </lineage>
</organism>
<name>A0A538SMJ2_UNCEI</name>
<dbReference type="Proteomes" id="UP000320184">
    <property type="component" value="Unassembled WGS sequence"/>
</dbReference>
<comment type="subcellular location">
    <subcellularLocation>
        <location evidence="1">Cell membrane</location>
        <topology evidence="1">Multi-pass membrane protein</topology>
    </subcellularLocation>
</comment>
<feature type="transmembrane region" description="Helical" evidence="6">
    <location>
        <begin position="75"/>
        <end position="96"/>
    </location>
</feature>
<proteinExistence type="predicted"/>
<dbReference type="PANTHER" id="PTHR30086:SF20">
    <property type="entry name" value="ARGININE EXPORTER PROTEIN ARGO-RELATED"/>
    <property type="match status" value="1"/>
</dbReference>
<gene>
    <name evidence="7" type="ORF">E6K73_02725</name>
</gene>
<comment type="caution">
    <text evidence="7">The sequence shown here is derived from an EMBL/GenBank/DDBJ whole genome shotgun (WGS) entry which is preliminary data.</text>
</comment>
<keyword evidence="5 6" id="KW-0472">Membrane</keyword>